<sequence>MKPFIPVIVAAALALGACSSSDMGTKEGVGSVLGAVGGAVAGAQFGKGTGQIAAAAVGTLVGAYLGNEVGKSLDRADRVEAQAASQRALESNPTGQTTSWSNPDSGHSGTITPVKTYQNPNGEYCREFTQRVNVGGKTEEAYGTACRQPDGSWRIVNS</sequence>
<reference evidence="3 4" key="1">
    <citation type="submission" date="2024-03" db="EMBL/GenBank/DDBJ databases">
        <title>High-quality draft genome sequencing of Tistrella sp. BH-R2-4.</title>
        <authorList>
            <person name="Dong C."/>
        </authorList>
    </citation>
    <scope>NUCLEOTIDE SEQUENCE [LARGE SCALE GENOMIC DNA]</scope>
    <source>
        <strain evidence="3 4">BH-R2-4</strain>
    </source>
</reference>
<dbReference type="InterPro" id="IPR016364">
    <property type="entry name" value="Surface_antigen_Rickettsia"/>
</dbReference>
<comment type="caution">
    <text evidence="3">The sequence shown here is derived from an EMBL/GenBank/DDBJ whole genome shotgun (WGS) entry which is preliminary data.</text>
</comment>
<organism evidence="3 4">
    <name type="scientific">Tistrella arctica</name>
    <dbReference type="NCBI Taxonomy" id="3133430"/>
    <lineage>
        <taxon>Bacteria</taxon>
        <taxon>Pseudomonadati</taxon>
        <taxon>Pseudomonadota</taxon>
        <taxon>Alphaproteobacteria</taxon>
        <taxon>Geminicoccales</taxon>
        <taxon>Geminicoccaceae</taxon>
        <taxon>Tistrella</taxon>
    </lineage>
</organism>
<protein>
    <submittedName>
        <fullName evidence="3">RT0821/Lpp0805 family surface protein</fullName>
    </submittedName>
</protein>
<evidence type="ECO:0000313" key="4">
    <source>
        <dbReference type="Proteomes" id="UP001413721"/>
    </source>
</evidence>
<dbReference type="EMBL" id="JBBKTW010000003">
    <property type="protein sequence ID" value="MEN2988632.1"/>
    <property type="molecule type" value="Genomic_DNA"/>
</dbReference>
<evidence type="ECO:0000259" key="2">
    <source>
        <dbReference type="Pfam" id="PF16998"/>
    </source>
</evidence>
<dbReference type="Proteomes" id="UP001413721">
    <property type="component" value="Unassembled WGS sequence"/>
</dbReference>
<keyword evidence="4" id="KW-1185">Reference proteome</keyword>
<gene>
    <name evidence="3" type="ORF">WG926_09990</name>
</gene>
<accession>A0ABU9YIM0</accession>
<evidence type="ECO:0000313" key="3">
    <source>
        <dbReference type="EMBL" id="MEN2988632.1"/>
    </source>
</evidence>
<feature type="domain" description="Surface antigen" evidence="2">
    <location>
        <begin position="67"/>
        <end position="157"/>
    </location>
</feature>
<evidence type="ECO:0000256" key="1">
    <source>
        <dbReference type="SAM" id="MobiDB-lite"/>
    </source>
</evidence>
<dbReference type="RefSeq" id="WP_345934487.1">
    <property type="nucleotide sequence ID" value="NZ_JBBKTV010000007.1"/>
</dbReference>
<proteinExistence type="predicted"/>
<dbReference type="Pfam" id="PF16998">
    <property type="entry name" value="17kDa_Anti_2"/>
    <property type="match status" value="1"/>
</dbReference>
<dbReference type="PROSITE" id="PS51257">
    <property type="entry name" value="PROKAR_LIPOPROTEIN"/>
    <property type="match status" value="1"/>
</dbReference>
<dbReference type="InterPro" id="IPR032635">
    <property type="entry name" value="Anti_2"/>
</dbReference>
<feature type="compositionally biased region" description="Polar residues" evidence="1">
    <location>
        <begin position="83"/>
        <end position="116"/>
    </location>
</feature>
<feature type="region of interest" description="Disordered" evidence="1">
    <location>
        <begin position="78"/>
        <end position="116"/>
    </location>
</feature>
<dbReference type="PIRSF" id="PIRSF002721">
    <property type="entry name" value="Surface_antigen_Rickettsia"/>
    <property type="match status" value="1"/>
</dbReference>
<name>A0ABU9YIM0_9PROT</name>